<dbReference type="OrthoDB" id="8451561at2"/>
<organism evidence="1 2">
    <name type="scientific">Peteryoungia ipomoeae</name>
    <dbReference type="NCBI Taxonomy" id="1210932"/>
    <lineage>
        <taxon>Bacteria</taxon>
        <taxon>Pseudomonadati</taxon>
        <taxon>Pseudomonadota</taxon>
        <taxon>Alphaproteobacteria</taxon>
        <taxon>Hyphomicrobiales</taxon>
        <taxon>Rhizobiaceae</taxon>
        <taxon>Peteryoungia</taxon>
    </lineage>
</organism>
<evidence type="ECO:0000313" key="2">
    <source>
        <dbReference type="Proteomes" id="UP000308828"/>
    </source>
</evidence>
<sequence length="216" mass="23354">MVGARRIMVVGNGDVGREAADVIDAGDVVIRFNGCRNFGAAGTRTDVVAVCNTGRPGAEMLADPRWRKSEAVSSAKEIWSIRDPQKFAAMRAELAVTHPELDDFCDDYTTGFAQFAAAHDKRHRIIPATVHDALDTALTSYSPAPYVVPSSGMVLIQALVSDPEYDDALLVLAGFGHSGWEWHPFDAERQLADSLVRGGRLMRLETLLPSSLSQGA</sequence>
<protein>
    <submittedName>
        <fullName evidence="1">Urease operon accessory protein</fullName>
    </submittedName>
</protein>
<dbReference type="AlphaFoldDB" id="A0A4S8NUW1"/>
<name>A0A4S8NUW1_9HYPH</name>
<dbReference type="Gene3D" id="3.90.1480.20">
    <property type="entry name" value="Glycosyl transferase family 29"/>
    <property type="match status" value="1"/>
</dbReference>
<keyword evidence="2" id="KW-1185">Reference proteome</keyword>
<accession>A0A4S8NUW1</accession>
<comment type="caution">
    <text evidence="1">The sequence shown here is derived from an EMBL/GenBank/DDBJ whole genome shotgun (WGS) entry which is preliminary data.</text>
</comment>
<gene>
    <name evidence="1" type="ORF">FAA97_15285</name>
</gene>
<reference evidence="1 2" key="1">
    <citation type="submission" date="2019-04" db="EMBL/GenBank/DDBJ databases">
        <title>Genome sequence of strain shin9-1.</title>
        <authorList>
            <person name="Gao J."/>
            <person name="Sun J."/>
        </authorList>
    </citation>
    <scope>NUCLEOTIDE SEQUENCE [LARGE SCALE GENOMIC DNA]</scope>
    <source>
        <strain evidence="2">shin9-1</strain>
    </source>
</reference>
<proteinExistence type="predicted"/>
<dbReference type="Proteomes" id="UP000308828">
    <property type="component" value="Unassembled WGS sequence"/>
</dbReference>
<dbReference type="EMBL" id="STGV01000005">
    <property type="protein sequence ID" value="THV21380.1"/>
    <property type="molecule type" value="Genomic_DNA"/>
</dbReference>
<evidence type="ECO:0000313" key="1">
    <source>
        <dbReference type="EMBL" id="THV21380.1"/>
    </source>
</evidence>
<dbReference type="InterPro" id="IPR038578">
    <property type="entry name" value="GT29-like_sf"/>
</dbReference>